<comment type="caution">
    <text evidence="1">The sequence shown here is derived from an EMBL/GenBank/DDBJ whole genome shotgun (WGS) entry which is preliminary data.</text>
</comment>
<gene>
    <name evidence="1" type="ORF">ALEPTO_LOCUS1618</name>
</gene>
<dbReference type="OrthoDB" id="2345842at2759"/>
<dbReference type="Proteomes" id="UP000789508">
    <property type="component" value="Unassembled WGS sequence"/>
</dbReference>
<accession>A0A9N8VSB8</accession>
<dbReference type="InterPro" id="IPR036047">
    <property type="entry name" value="F-box-like_dom_sf"/>
</dbReference>
<protein>
    <submittedName>
        <fullName evidence="1">13779_t:CDS:1</fullName>
    </submittedName>
</protein>
<proteinExistence type="predicted"/>
<evidence type="ECO:0000313" key="1">
    <source>
        <dbReference type="EMBL" id="CAG8462606.1"/>
    </source>
</evidence>
<dbReference type="EMBL" id="CAJVPS010000187">
    <property type="protein sequence ID" value="CAG8462606.1"/>
    <property type="molecule type" value="Genomic_DNA"/>
</dbReference>
<name>A0A9N8VSB8_9GLOM</name>
<sequence length="315" mass="36877">MSKSGKEVFLISDILQIIFTRLKNRDLFSVILVNRTWCRIGIPILWKAPFGYRPTGYFNKRSYSNKRYAIRTYLLLITEPSLNYLKMIPYLPKNTFLPKDAEETYANLGIIEKPLFDYILYCSTFDYGGMLHAILDYCETLNSLSKRKTAKIIMKILLEMFKSRGLQFKKMRVKYQHHENDISLWASLEYASLYSEIDTLELIRRDIDKRDVLAALIPLCRKIKHLKITINFSPNTLKELITLIRSQTNLTTIKIFGFTDWSIFQKFTRLKLLKIANFSRTPDIGTINNLMGAKCERREQSDTFINGVLDNFANK</sequence>
<reference evidence="1" key="1">
    <citation type="submission" date="2021-06" db="EMBL/GenBank/DDBJ databases">
        <authorList>
            <person name="Kallberg Y."/>
            <person name="Tangrot J."/>
            <person name="Rosling A."/>
        </authorList>
    </citation>
    <scope>NUCLEOTIDE SEQUENCE</scope>
    <source>
        <strain evidence="1">FL130A</strain>
    </source>
</reference>
<evidence type="ECO:0000313" key="2">
    <source>
        <dbReference type="Proteomes" id="UP000789508"/>
    </source>
</evidence>
<dbReference type="AlphaFoldDB" id="A0A9N8VSB8"/>
<keyword evidence="2" id="KW-1185">Reference proteome</keyword>
<dbReference type="SUPFAM" id="SSF81383">
    <property type="entry name" value="F-box domain"/>
    <property type="match status" value="1"/>
</dbReference>
<organism evidence="1 2">
    <name type="scientific">Ambispora leptoticha</name>
    <dbReference type="NCBI Taxonomy" id="144679"/>
    <lineage>
        <taxon>Eukaryota</taxon>
        <taxon>Fungi</taxon>
        <taxon>Fungi incertae sedis</taxon>
        <taxon>Mucoromycota</taxon>
        <taxon>Glomeromycotina</taxon>
        <taxon>Glomeromycetes</taxon>
        <taxon>Archaeosporales</taxon>
        <taxon>Ambisporaceae</taxon>
        <taxon>Ambispora</taxon>
    </lineage>
</organism>